<proteinExistence type="predicted"/>
<evidence type="ECO:0000256" key="1">
    <source>
        <dbReference type="SAM" id="SignalP"/>
    </source>
</evidence>
<evidence type="ECO:0000313" key="3">
    <source>
        <dbReference type="Proteomes" id="UP000034163"/>
    </source>
</evidence>
<dbReference type="AlphaFoldDB" id="A0A0G0WQ05"/>
<gene>
    <name evidence="2" type="ORF">UU72_C0053G0001</name>
</gene>
<sequence length="190" mass="21008">MKLKPLILILAMLLLVSMANAQNVNEVNIQKLINATIFKQPTINASIENSTNKNVASGMVGTMFNQSSVCINQSVGGCYWEMDVPASSQAYVEWTKKGSQVLLNNPDTNMSGGGWFNISSKAGGYRKFFDSYDVNADGRGMEFYWTGADQSDQLNIAIYPQTGSSQFARVQLNGAPVNAWQHVWFDWNDT</sequence>
<comment type="caution">
    <text evidence="2">The sequence shown here is derived from an EMBL/GenBank/DDBJ whole genome shotgun (WGS) entry which is preliminary data.</text>
</comment>
<reference evidence="2 3" key="1">
    <citation type="journal article" date="2015" name="Nature">
        <title>rRNA introns, odd ribosomes, and small enigmatic genomes across a large radiation of phyla.</title>
        <authorList>
            <person name="Brown C.T."/>
            <person name="Hug L.A."/>
            <person name="Thomas B.C."/>
            <person name="Sharon I."/>
            <person name="Castelle C.J."/>
            <person name="Singh A."/>
            <person name="Wilkins M.J."/>
            <person name="Williams K.H."/>
            <person name="Banfield J.F."/>
        </authorList>
    </citation>
    <scope>NUCLEOTIDE SEQUENCE [LARGE SCALE GENOMIC DNA]</scope>
</reference>
<keyword evidence="1" id="KW-0732">Signal</keyword>
<dbReference type="Proteomes" id="UP000034163">
    <property type="component" value="Unassembled WGS sequence"/>
</dbReference>
<evidence type="ECO:0000313" key="2">
    <source>
        <dbReference type="EMBL" id="KKS14152.1"/>
    </source>
</evidence>
<feature type="non-terminal residue" evidence="2">
    <location>
        <position position="190"/>
    </location>
</feature>
<feature type="signal peptide" evidence="1">
    <location>
        <begin position="1"/>
        <end position="21"/>
    </location>
</feature>
<organism evidence="2 3">
    <name type="scientific">candidate division WWE3 bacterium GW2011_GWB1_41_6</name>
    <dbReference type="NCBI Taxonomy" id="1619112"/>
    <lineage>
        <taxon>Bacteria</taxon>
        <taxon>Katanobacteria</taxon>
    </lineage>
</organism>
<name>A0A0G0WQ05_UNCKA</name>
<protein>
    <submittedName>
        <fullName evidence="2">Uncharacterized protein</fullName>
    </submittedName>
</protein>
<dbReference type="EMBL" id="LCBS01000053">
    <property type="protein sequence ID" value="KKS14152.1"/>
    <property type="molecule type" value="Genomic_DNA"/>
</dbReference>
<accession>A0A0G0WQ05</accession>
<feature type="chain" id="PRO_5002535153" evidence="1">
    <location>
        <begin position="22"/>
        <end position="190"/>
    </location>
</feature>